<dbReference type="RefSeq" id="WP_379029856.1">
    <property type="nucleotide sequence ID" value="NZ_JBHRXE010000020.1"/>
</dbReference>
<proteinExistence type="predicted"/>
<protein>
    <submittedName>
        <fullName evidence="1">Uncharacterized protein</fullName>
    </submittedName>
</protein>
<evidence type="ECO:0000313" key="1">
    <source>
        <dbReference type="EMBL" id="MFC3569687.1"/>
    </source>
</evidence>
<name>A0ABV7RZ04_9RHOB</name>
<gene>
    <name evidence="1" type="ORF">ACFOMP_09510</name>
</gene>
<comment type="caution">
    <text evidence="1">The sequence shown here is derived from an EMBL/GenBank/DDBJ whole genome shotgun (WGS) entry which is preliminary data.</text>
</comment>
<evidence type="ECO:0000313" key="2">
    <source>
        <dbReference type="Proteomes" id="UP001595596"/>
    </source>
</evidence>
<accession>A0ABV7RZ04</accession>
<dbReference type="Proteomes" id="UP001595596">
    <property type="component" value="Unassembled WGS sequence"/>
</dbReference>
<dbReference type="EMBL" id="JBHRXE010000020">
    <property type="protein sequence ID" value="MFC3569687.1"/>
    <property type="molecule type" value="Genomic_DNA"/>
</dbReference>
<reference evidence="2" key="1">
    <citation type="journal article" date="2019" name="Int. J. Syst. Evol. Microbiol.">
        <title>The Global Catalogue of Microorganisms (GCM) 10K type strain sequencing project: providing services to taxonomists for standard genome sequencing and annotation.</title>
        <authorList>
            <consortium name="The Broad Institute Genomics Platform"/>
            <consortium name="The Broad Institute Genome Sequencing Center for Infectious Disease"/>
            <person name="Wu L."/>
            <person name="Ma J."/>
        </authorList>
    </citation>
    <scope>NUCLEOTIDE SEQUENCE [LARGE SCALE GENOMIC DNA]</scope>
    <source>
        <strain evidence="2">VKM B-3226</strain>
    </source>
</reference>
<organism evidence="1 2">
    <name type="scientific">Paracoccus simplex</name>
    <dbReference type="NCBI Taxonomy" id="2086346"/>
    <lineage>
        <taxon>Bacteria</taxon>
        <taxon>Pseudomonadati</taxon>
        <taxon>Pseudomonadota</taxon>
        <taxon>Alphaproteobacteria</taxon>
        <taxon>Rhodobacterales</taxon>
        <taxon>Paracoccaceae</taxon>
        <taxon>Paracoccus</taxon>
    </lineage>
</organism>
<sequence>MAITSAHPHPDAASIRDWALYGPRDPAIATLVERLAYERQMRLNEVEQLIVDVLTTALNTERKPSS</sequence>
<keyword evidence="2" id="KW-1185">Reference proteome</keyword>